<feature type="non-terminal residue" evidence="1">
    <location>
        <position position="105"/>
    </location>
</feature>
<sequence>MKPPSGFPDSCIKFHSHELRFLASTRKIVFGSGVFLFDRFHIGTTSADAIGFKGCKEIDGPYAAYIETVFEKPVLLSGPLLPEPPKTILEEKWVSWLNGFKNGSV</sequence>
<organism evidence="1 2">
    <name type="scientific">Trifolium medium</name>
    <dbReference type="NCBI Taxonomy" id="97028"/>
    <lineage>
        <taxon>Eukaryota</taxon>
        <taxon>Viridiplantae</taxon>
        <taxon>Streptophyta</taxon>
        <taxon>Embryophyta</taxon>
        <taxon>Tracheophyta</taxon>
        <taxon>Spermatophyta</taxon>
        <taxon>Magnoliopsida</taxon>
        <taxon>eudicotyledons</taxon>
        <taxon>Gunneridae</taxon>
        <taxon>Pentapetalae</taxon>
        <taxon>rosids</taxon>
        <taxon>fabids</taxon>
        <taxon>Fabales</taxon>
        <taxon>Fabaceae</taxon>
        <taxon>Papilionoideae</taxon>
        <taxon>50 kb inversion clade</taxon>
        <taxon>NPAAA clade</taxon>
        <taxon>Hologalegina</taxon>
        <taxon>IRL clade</taxon>
        <taxon>Trifolieae</taxon>
        <taxon>Trifolium</taxon>
    </lineage>
</organism>
<dbReference type="SUPFAM" id="SSF53756">
    <property type="entry name" value="UDP-Glycosyltransferase/glycogen phosphorylase"/>
    <property type="match status" value="1"/>
</dbReference>
<dbReference type="AlphaFoldDB" id="A0A392RKQ0"/>
<name>A0A392RKQ0_9FABA</name>
<protein>
    <submittedName>
        <fullName evidence="1">Anthocyanidin 3-O-glucosyltransferase</fullName>
    </submittedName>
</protein>
<accession>A0A392RKQ0</accession>
<reference evidence="1 2" key="1">
    <citation type="journal article" date="2018" name="Front. Plant Sci.">
        <title>Red Clover (Trifolium pratense) and Zigzag Clover (T. medium) - A Picture of Genomic Similarities and Differences.</title>
        <authorList>
            <person name="Dluhosova J."/>
            <person name="Istvanek J."/>
            <person name="Nedelnik J."/>
            <person name="Repkova J."/>
        </authorList>
    </citation>
    <scope>NUCLEOTIDE SEQUENCE [LARGE SCALE GENOMIC DNA]</scope>
    <source>
        <strain evidence="2">cv. 10/8</strain>
        <tissue evidence="1">Leaf</tissue>
    </source>
</reference>
<keyword evidence="1" id="KW-0808">Transferase</keyword>
<dbReference type="Proteomes" id="UP000265520">
    <property type="component" value="Unassembled WGS sequence"/>
</dbReference>
<dbReference type="GO" id="GO:0016740">
    <property type="term" value="F:transferase activity"/>
    <property type="evidence" value="ECO:0007669"/>
    <property type="project" value="UniProtKB-KW"/>
</dbReference>
<evidence type="ECO:0000313" key="1">
    <source>
        <dbReference type="EMBL" id="MCI36772.1"/>
    </source>
</evidence>
<proteinExistence type="predicted"/>
<comment type="caution">
    <text evidence="1">The sequence shown here is derived from an EMBL/GenBank/DDBJ whole genome shotgun (WGS) entry which is preliminary data.</text>
</comment>
<keyword evidence="2" id="KW-1185">Reference proteome</keyword>
<evidence type="ECO:0000313" key="2">
    <source>
        <dbReference type="Proteomes" id="UP000265520"/>
    </source>
</evidence>
<dbReference type="EMBL" id="LXQA010237259">
    <property type="protein sequence ID" value="MCI36772.1"/>
    <property type="molecule type" value="Genomic_DNA"/>
</dbReference>